<gene>
    <name evidence="1" type="ORF">DERYTH_LOCUS21905</name>
</gene>
<dbReference type="EMBL" id="CAJVPY010028966">
    <property type="protein sequence ID" value="CAG8793552.1"/>
    <property type="molecule type" value="Genomic_DNA"/>
</dbReference>
<reference evidence="1" key="1">
    <citation type="submission" date="2021-06" db="EMBL/GenBank/DDBJ databases">
        <authorList>
            <person name="Kallberg Y."/>
            <person name="Tangrot J."/>
            <person name="Rosling A."/>
        </authorList>
    </citation>
    <scope>NUCLEOTIDE SEQUENCE</scope>
    <source>
        <strain evidence="1">MA453B</strain>
    </source>
</reference>
<feature type="non-terminal residue" evidence="1">
    <location>
        <position position="46"/>
    </location>
</feature>
<comment type="caution">
    <text evidence="1">The sequence shown here is derived from an EMBL/GenBank/DDBJ whole genome shotgun (WGS) entry which is preliminary data.</text>
</comment>
<evidence type="ECO:0000313" key="1">
    <source>
        <dbReference type="EMBL" id="CAG8793552.1"/>
    </source>
</evidence>
<keyword evidence="2" id="KW-1185">Reference proteome</keyword>
<feature type="non-terminal residue" evidence="1">
    <location>
        <position position="1"/>
    </location>
</feature>
<dbReference type="AlphaFoldDB" id="A0A9N9JRC6"/>
<proteinExistence type="predicted"/>
<protein>
    <submittedName>
        <fullName evidence="1">19947_t:CDS:1</fullName>
    </submittedName>
</protein>
<name>A0A9N9JRC6_9GLOM</name>
<sequence length="46" mass="5225">RTFAATSPLIQKFVAEIPCLFFGRCFLCWKYSLSLSVIILKEVLAT</sequence>
<organism evidence="1 2">
    <name type="scientific">Dentiscutata erythropus</name>
    <dbReference type="NCBI Taxonomy" id="1348616"/>
    <lineage>
        <taxon>Eukaryota</taxon>
        <taxon>Fungi</taxon>
        <taxon>Fungi incertae sedis</taxon>
        <taxon>Mucoromycota</taxon>
        <taxon>Glomeromycotina</taxon>
        <taxon>Glomeromycetes</taxon>
        <taxon>Diversisporales</taxon>
        <taxon>Gigasporaceae</taxon>
        <taxon>Dentiscutata</taxon>
    </lineage>
</organism>
<evidence type="ECO:0000313" key="2">
    <source>
        <dbReference type="Proteomes" id="UP000789405"/>
    </source>
</evidence>
<accession>A0A9N9JRC6</accession>
<dbReference type="Proteomes" id="UP000789405">
    <property type="component" value="Unassembled WGS sequence"/>
</dbReference>